<reference evidence="2 3" key="1">
    <citation type="submission" date="2019-03" db="EMBL/GenBank/DDBJ databases">
        <title>Draft genome sequences of novel Actinobacteria.</title>
        <authorList>
            <person name="Sahin N."/>
            <person name="Ay H."/>
            <person name="Saygin H."/>
        </authorList>
    </citation>
    <scope>NUCLEOTIDE SEQUENCE [LARGE SCALE GENOMIC DNA]</scope>
    <source>
        <strain evidence="2 3">DSM 41900</strain>
    </source>
</reference>
<evidence type="ECO:0000313" key="3">
    <source>
        <dbReference type="Proteomes" id="UP000295345"/>
    </source>
</evidence>
<name>A0A4R4TLY1_9ACTN</name>
<evidence type="ECO:0008006" key="4">
    <source>
        <dbReference type="Google" id="ProtNLM"/>
    </source>
</evidence>
<dbReference type="RefSeq" id="WP_132816392.1">
    <property type="nucleotide sequence ID" value="NZ_SMKI01000023.1"/>
</dbReference>
<organism evidence="2 3">
    <name type="scientific">Streptomyces hainanensis</name>
    <dbReference type="NCBI Taxonomy" id="402648"/>
    <lineage>
        <taxon>Bacteria</taxon>
        <taxon>Bacillati</taxon>
        <taxon>Actinomycetota</taxon>
        <taxon>Actinomycetes</taxon>
        <taxon>Kitasatosporales</taxon>
        <taxon>Streptomycetaceae</taxon>
        <taxon>Streptomyces</taxon>
    </lineage>
</organism>
<dbReference type="InterPro" id="IPR039498">
    <property type="entry name" value="NTP_transf_5"/>
</dbReference>
<keyword evidence="3" id="KW-1185">Reference proteome</keyword>
<protein>
    <recommendedName>
        <fullName evidence="4">Nucleotidyltransferase family protein</fullName>
    </recommendedName>
</protein>
<evidence type="ECO:0000313" key="2">
    <source>
        <dbReference type="EMBL" id="TDC79021.1"/>
    </source>
</evidence>
<feature type="compositionally biased region" description="Basic and acidic residues" evidence="1">
    <location>
        <begin position="413"/>
        <end position="422"/>
    </location>
</feature>
<gene>
    <name evidence="2" type="ORF">E1283_03660</name>
</gene>
<dbReference type="EMBL" id="SMKI01000023">
    <property type="protein sequence ID" value="TDC79021.1"/>
    <property type="molecule type" value="Genomic_DNA"/>
</dbReference>
<sequence length="422" mass="45826">MSEEDYAAHVLRAALRPPGVAREAAPPSRRPDGATVAALRRDKVAFTVLAAAERLGLPLGDEAAAELARLRDRDRVLNRELITINRRLAATGIEYVLLRGSALGRRYPPGHVRQFNDVDILLRRGADLPVALRALGEVGYYVARPVVCRRQAADLWAAVALNKRVPDLDHPMYLDLLTLGPAVDRVRALPLPESAWLSLESRGRGEHPPVLPLDWQTVVFAVELVEREGSYSLRDQLDLLVLARRGARWPLVWNRLRPVPEARGALISLWRKTRSGLLGDALGSSTGPLWATPPQGSRTPVGRRSDVPGRWRRRVVAALESVVRGSRSVGTPALARRVVTSLPAGPWFRLGLPVFLLPVPPRVRGSGRVAAAAGLPGYEALLYPLVPRGYSAIAFVPSPAPESAGTHSSAGPDDPKVEPPCT</sequence>
<dbReference type="OrthoDB" id="9937908at2"/>
<accession>A0A4R4TLY1</accession>
<comment type="caution">
    <text evidence="2">The sequence shown here is derived from an EMBL/GenBank/DDBJ whole genome shotgun (WGS) entry which is preliminary data.</text>
</comment>
<proteinExistence type="predicted"/>
<feature type="region of interest" description="Disordered" evidence="1">
    <location>
        <begin position="400"/>
        <end position="422"/>
    </location>
</feature>
<dbReference type="AlphaFoldDB" id="A0A4R4TLY1"/>
<evidence type="ECO:0000256" key="1">
    <source>
        <dbReference type="SAM" id="MobiDB-lite"/>
    </source>
</evidence>
<dbReference type="Pfam" id="PF14907">
    <property type="entry name" value="NTP_transf_5"/>
    <property type="match status" value="1"/>
</dbReference>
<dbReference type="Proteomes" id="UP000295345">
    <property type="component" value="Unassembled WGS sequence"/>
</dbReference>